<dbReference type="InterPro" id="IPR055651">
    <property type="entry name" value="DUF7227"/>
</dbReference>
<evidence type="ECO:0000313" key="2">
    <source>
        <dbReference type="EMBL" id="CAB5194644.1"/>
    </source>
</evidence>
<dbReference type="Pfam" id="PF23872">
    <property type="entry name" value="DUF7227"/>
    <property type="match status" value="1"/>
</dbReference>
<feature type="domain" description="DUF7227" evidence="1">
    <location>
        <begin position="11"/>
        <end position="230"/>
    </location>
</feature>
<organism evidence="2">
    <name type="scientific">uncultured Caudovirales phage</name>
    <dbReference type="NCBI Taxonomy" id="2100421"/>
    <lineage>
        <taxon>Viruses</taxon>
        <taxon>Duplodnaviria</taxon>
        <taxon>Heunggongvirae</taxon>
        <taxon>Uroviricota</taxon>
        <taxon>Caudoviricetes</taxon>
        <taxon>Peduoviridae</taxon>
        <taxon>Maltschvirus</taxon>
        <taxon>Maltschvirus maltsch</taxon>
    </lineage>
</organism>
<evidence type="ECO:0000259" key="1">
    <source>
        <dbReference type="Pfam" id="PF23872"/>
    </source>
</evidence>
<sequence>MTKYSCVNSYQVHLTPKSSNVKTGPIPVSTTSRATCPDVCPFKKAGCYAENYGLNFLWNRVDAGTAGTDWPTFCNAIEALPPATLWRYGQAGDLPNQAGHIDGEALGHLVQANIGKRVIAYTHCNPLLGNNAKYIRGANDWGFTVNLSANTLEHADTLSNYQLGPVVVVLPSDQLENTTTPCGRRVVICPTYTRDDITCQTCGLCAIADRTTIIGFPAHGTGAKKAEQAIKFWSKS</sequence>
<reference evidence="2" key="1">
    <citation type="submission" date="2020-05" db="EMBL/GenBank/DDBJ databases">
        <authorList>
            <person name="Chiriac C."/>
            <person name="Salcher M."/>
            <person name="Ghai R."/>
            <person name="Kavagutti S V."/>
        </authorList>
    </citation>
    <scope>NUCLEOTIDE SEQUENCE</scope>
</reference>
<gene>
    <name evidence="2" type="ORF">UFOVP172_19</name>
</gene>
<accession>A0A6J7WBD4</accession>
<protein>
    <recommendedName>
        <fullName evidence="1">DUF7227 domain-containing protein</fullName>
    </recommendedName>
</protein>
<proteinExistence type="predicted"/>
<dbReference type="EMBL" id="LR798225">
    <property type="protein sequence ID" value="CAB5194644.1"/>
    <property type="molecule type" value="Genomic_DNA"/>
</dbReference>
<name>A0A6J7WBD4_9CAUD</name>